<organism evidence="3">
    <name type="scientific">Myoviridae sp. ctOyc4</name>
    <dbReference type="NCBI Taxonomy" id="2827606"/>
    <lineage>
        <taxon>Viruses</taxon>
        <taxon>Duplodnaviria</taxon>
        <taxon>Heunggongvirae</taxon>
        <taxon>Uroviricota</taxon>
        <taxon>Caudoviricetes</taxon>
    </lineage>
</organism>
<dbReference type="EMBL" id="BK015894">
    <property type="protein sequence ID" value="DAD72088.1"/>
    <property type="molecule type" value="Genomic_DNA"/>
</dbReference>
<dbReference type="PANTHER" id="PTHR46558">
    <property type="entry name" value="TRACRIPTIONAL REGULATORY PROTEIN-RELATED-RELATED"/>
    <property type="match status" value="1"/>
</dbReference>
<evidence type="ECO:0000256" key="1">
    <source>
        <dbReference type="ARBA" id="ARBA00023125"/>
    </source>
</evidence>
<proteinExistence type="predicted"/>
<reference evidence="3" key="1">
    <citation type="journal article" date="2021" name="Proc. Natl. Acad. Sci. U.S.A.">
        <title>A Catalog of Tens of Thousands of Viruses from Human Metagenomes Reveals Hidden Associations with Chronic Diseases.</title>
        <authorList>
            <person name="Tisza M.J."/>
            <person name="Buck C.B."/>
        </authorList>
    </citation>
    <scope>NUCLEOTIDE SEQUENCE</scope>
    <source>
        <strain evidence="3">CtOyc4</strain>
    </source>
</reference>
<dbReference type="Gene3D" id="1.10.260.40">
    <property type="entry name" value="lambda repressor-like DNA-binding domains"/>
    <property type="match status" value="1"/>
</dbReference>
<dbReference type="SMART" id="SM00530">
    <property type="entry name" value="HTH_XRE"/>
    <property type="match status" value="1"/>
</dbReference>
<feature type="domain" description="HTH cro/C1-type" evidence="2">
    <location>
        <begin position="4"/>
        <end position="58"/>
    </location>
</feature>
<dbReference type="GO" id="GO:0003677">
    <property type="term" value="F:DNA binding"/>
    <property type="evidence" value="ECO:0007669"/>
    <property type="project" value="UniProtKB-KW"/>
</dbReference>
<dbReference type="Pfam" id="PF01381">
    <property type="entry name" value="HTH_3"/>
    <property type="match status" value="1"/>
</dbReference>
<accession>A0A8S5LQD0</accession>
<sequence>MKRIKELRQAKGLRQVDMAAHFGVAQTTVVKWESEGLYPPSRLLPDIAIYLGCTLDDLYKNEKEVI</sequence>
<dbReference type="InterPro" id="IPR010982">
    <property type="entry name" value="Lambda_DNA-bd_dom_sf"/>
</dbReference>
<keyword evidence="1" id="KW-0238">DNA-binding</keyword>
<evidence type="ECO:0000259" key="2">
    <source>
        <dbReference type="PROSITE" id="PS50943"/>
    </source>
</evidence>
<dbReference type="PROSITE" id="PS50943">
    <property type="entry name" value="HTH_CROC1"/>
    <property type="match status" value="1"/>
</dbReference>
<protein>
    <submittedName>
        <fullName evidence="3">Helix-turn-helix domain protein</fullName>
    </submittedName>
</protein>
<dbReference type="PANTHER" id="PTHR46558:SF11">
    <property type="entry name" value="HTH-TYPE TRANSCRIPTIONAL REGULATOR XRE"/>
    <property type="match status" value="1"/>
</dbReference>
<evidence type="ECO:0000313" key="3">
    <source>
        <dbReference type="EMBL" id="DAD72088.1"/>
    </source>
</evidence>
<name>A0A8S5LQD0_9CAUD</name>
<dbReference type="InterPro" id="IPR001387">
    <property type="entry name" value="Cro/C1-type_HTH"/>
</dbReference>
<dbReference type="SUPFAM" id="SSF47413">
    <property type="entry name" value="lambda repressor-like DNA-binding domains"/>
    <property type="match status" value="1"/>
</dbReference>
<dbReference type="CDD" id="cd00093">
    <property type="entry name" value="HTH_XRE"/>
    <property type="match status" value="1"/>
</dbReference>